<sequence length="383" mass="43010">MTKHRIVNISVICKGNLKMLSGMCKRIIIVLVTGFLAWAYQASHPPPPKVCGTPDGALTTGPRVQLRDGRHLAYKEHGVPKGMAKYKIVFVHGFGSSRHDASIAVPEVLEGLGVYLVSFDRPGYGESDPDPKRTTKSIALDIEDLANQLELGSKFYVIGFSMGGQVVWGCLKFIPHRPDLCGAHRLLGATLVAPVVNYWWPGFPANLSTVAYYEQYPQDQWALRVAHYTPWLTYWWNTQKWFPGSSVISGNAKFSRQDLEIISKFAGREQPKNLSLDWNQEYATQQGEFESLHRDMMVGFGSWEFDPMDLKNPFPDNVGLVHLWHADEDGLVPVTLQRYIARKLPWIKYTEIPGGGHLFAHADGMSRAILEALLLGKQFTLDN</sequence>
<name>A0AA89APK4_9ASTE</name>
<dbReference type="Gene3D" id="3.40.50.1820">
    <property type="entry name" value="alpha/beta hydrolase"/>
    <property type="match status" value="1"/>
</dbReference>
<evidence type="ECO:0000313" key="2">
    <source>
        <dbReference type="EMBL" id="KAK3010260.1"/>
    </source>
</evidence>
<dbReference type="FunFam" id="3.40.50.1820:FF:000270">
    <property type="entry name" value="Alpha/beta-Hydrolases superfamily protein"/>
    <property type="match status" value="1"/>
</dbReference>
<evidence type="ECO:0000313" key="3">
    <source>
        <dbReference type="Proteomes" id="UP001188597"/>
    </source>
</evidence>
<feature type="domain" description="AB hydrolase-1" evidence="1">
    <location>
        <begin position="88"/>
        <end position="361"/>
    </location>
</feature>
<gene>
    <name evidence="2" type="ORF">RJ639_011958</name>
</gene>
<reference evidence="2" key="1">
    <citation type="submission" date="2022-12" db="EMBL/GenBank/DDBJ databases">
        <title>Draft genome assemblies for two species of Escallonia (Escalloniales).</title>
        <authorList>
            <person name="Chanderbali A."/>
            <person name="Dervinis C."/>
            <person name="Anghel I."/>
            <person name="Soltis D."/>
            <person name="Soltis P."/>
            <person name="Zapata F."/>
        </authorList>
    </citation>
    <scope>NUCLEOTIDE SEQUENCE</scope>
    <source>
        <strain evidence="2">UCBG64.0493</strain>
        <tissue evidence="2">Leaf</tissue>
    </source>
</reference>
<dbReference type="AlphaFoldDB" id="A0AA89APK4"/>
<dbReference type="GO" id="GO:0016787">
    <property type="term" value="F:hydrolase activity"/>
    <property type="evidence" value="ECO:0007669"/>
    <property type="project" value="UniProtKB-ARBA"/>
</dbReference>
<dbReference type="EMBL" id="JAVXUP010001562">
    <property type="protein sequence ID" value="KAK3010260.1"/>
    <property type="molecule type" value="Genomic_DNA"/>
</dbReference>
<organism evidence="2 3">
    <name type="scientific">Escallonia herrerae</name>
    <dbReference type="NCBI Taxonomy" id="1293975"/>
    <lineage>
        <taxon>Eukaryota</taxon>
        <taxon>Viridiplantae</taxon>
        <taxon>Streptophyta</taxon>
        <taxon>Embryophyta</taxon>
        <taxon>Tracheophyta</taxon>
        <taxon>Spermatophyta</taxon>
        <taxon>Magnoliopsida</taxon>
        <taxon>eudicotyledons</taxon>
        <taxon>Gunneridae</taxon>
        <taxon>Pentapetalae</taxon>
        <taxon>asterids</taxon>
        <taxon>campanulids</taxon>
        <taxon>Escalloniales</taxon>
        <taxon>Escalloniaceae</taxon>
        <taxon>Escallonia</taxon>
    </lineage>
</organism>
<proteinExistence type="predicted"/>
<dbReference type="Pfam" id="PF12697">
    <property type="entry name" value="Abhydrolase_6"/>
    <property type="match status" value="1"/>
</dbReference>
<keyword evidence="3" id="KW-1185">Reference proteome</keyword>
<protein>
    <recommendedName>
        <fullName evidence="1">AB hydrolase-1 domain-containing protein</fullName>
    </recommendedName>
</protein>
<accession>A0AA89APK4</accession>
<dbReference type="InterPro" id="IPR000073">
    <property type="entry name" value="AB_hydrolase_1"/>
</dbReference>
<dbReference type="PANTHER" id="PTHR45763:SF61">
    <property type="entry name" value="AB HYDROLASE-1 DOMAIN-CONTAINING PROTEIN"/>
    <property type="match status" value="1"/>
</dbReference>
<dbReference type="Proteomes" id="UP001188597">
    <property type="component" value="Unassembled WGS sequence"/>
</dbReference>
<comment type="caution">
    <text evidence="2">The sequence shown here is derived from an EMBL/GenBank/DDBJ whole genome shotgun (WGS) entry which is preliminary data.</text>
</comment>
<dbReference type="PANTHER" id="PTHR45763">
    <property type="entry name" value="HYDROLASE, ALPHA/BETA FOLD FAMILY PROTEIN, EXPRESSED-RELATED"/>
    <property type="match status" value="1"/>
</dbReference>
<dbReference type="SUPFAM" id="SSF53474">
    <property type="entry name" value="alpha/beta-Hydrolases"/>
    <property type="match status" value="1"/>
</dbReference>
<dbReference type="InterPro" id="IPR029058">
    <property type="entry name" value="AB_hydrolase_fold"/>
</dbReference>
<evidence type="ECO:0000259" key="1">
    <source>
        <dbReference type="Pfam" id="PF12697"/>
    </source>
</evidence>